<sequence length="155" mass="17689">MIGIPVGGHRGRQCANFYSMVLDLLQQLLAIGEEELEAASCRMKTELHVINPYIWKVDVNWCEGYMRDELIPLLGAVKQKHPSLALQVLIAGRNGNKYDRVGRLVLGWRPRYRSRLLFCDKSCSDSEAHDMDSNVSIYSWSDSGDDSMIRKKMKL</sequence>
<evidence type="ECO:0000313" key="1">
    <source>
        <dbReference type="EMBL" id="KAG6945963.1"/>
    </source>
</evidence>
<accession>A0A8J5IG99</accession>
<dbReference type="Proteomes" id="UP000709295">
    <property type="component" value="Unassembled WGS sequence"/>
</dbReference>
<name>A0A8J5IG99_9STRA</name>
<proteinExistence type="predicted"/>
<gene>
    <name evidence="1" type="ORF">JG688_00016280</name>
</gene>
<keyword evidence="2" id="KW-1185">Reference proteome</keyword>
<dbReference type="EMBL" id="JAENGY010001982">
    <property type="protein sequence ID" value="KAG6945963.1"/>
    <property type="molecule type" value="Genomic_DNA"/>
</dbReference>
<protein>
    <submittedName>
        <fullName evidence="1">Uncharacterized protein</fullName>
    </submittedName>
</protein>
<evidence type="ECO:0000313" key="2">
    <source>
        <dbReference type="Proteomes" id="UP000709295"/>
    </source>
</evidence>
<organism evidence="1 2">
    <name type="scientific">Phytophthora aleatoria</name>
    <dbReference type="NCBI Taxonomy" id="2496075"/>
    <lineage>
        <taxon>Eukaryota</taxon>
        <taxon>Sar</taxon>
        <taxon>Stramenopiles</taxon>
        <taxon>Oomycota</taxon>
        <taxon>Peronosporomycetes</taxon>
        <taxon>Peronosporales</taxon>
        <taxon>Peronosporaceae</taxon>
        <taxon>Phytophthora</taxon>
    </lineage>
</organism>
<dbReference type="AlphaFoldDB" id="A0A8J5IG99"/>
<reference evidence="1" key="1">
    <citation type="submission" date="2021-01" db="EMBL/GenBank/DDBJ databases">
        <title>Phytophthora aleatoria, a newly-described species from Pinus radiata is distinct from Phytophthora cactorum isolates based on comparative genomics.</title>
        <authorList>
            <person name="Mcdougal R."/>
            <person name="Panda P."/>
            <person name="Williams N."/>
            <person name="Studholme D.J."/>
        </authorList>
    </citation>
    <scope>NUCLEOTIDE SEQUENCE</scope>
    <source>
        <strain evidence="1">NZFS 4037</strain>
    </source>
</reference>
<comment type="caution">
    <text evidence="1">The sequence shown here is derived from an EMBL/GenBank/DDBJ whole genome shotgun (WGS) entry which is preliminary data.</text>
</comment>